<proteinExistence type="predicted"/>
<dbReference type="EMBL" id="NSDM01000006">
    <property type="protein sequence ID" value="MDQ2585514.1"/>
    <property type="molecule type" value="Genomic_DNA"/>
</dbReference>
<reference evidence="3 4" key="1">
    <citation type="submission" date="2017-06" db="EMBL/GenBank/DDBJ databases">
        <title>Cultured bacterium strain Saccharothrix yanglingensis Hhs.015.</title>
        <authorList>
            <person name="Xia Y."/>
        </authorList>
    </citation>
    <scope>NUCLEOTIDE SEQUENCE [LARGE SCALE GENOMIC DNA]</scope>
    <source>
        <strain evidence="3 4">Hhs.015</strain>
    </source>
</reference>
<organism evidence="3 4">
    <name type="scientific">Saccharothrix yanglingensis</name>
    <dbReference type="NCBI Taxonomy" id="659496"/>
    <lineage>
        <taxon>Bacteria</taxon>
        <taxon>Bacillati</taxon>
        <taxon>Actinomycetota</taxon>
        <taxon>Actinomycetes</taxon>
        <taxon>Pseudonocardiales</taxon>
        <taxon>Pseudonocardiaceae</taxon>
        <taxon>Saccharothrix</taxon>
    </lineage>
</organism>
<evidence type="ECO:0000313" key="3">
    <source>
        <dbReference type="EMBL" id="MDQ2585514.1"/>
    </source>
</evidence>
<dbReference type="Proteomes" id="UP001225605">
    <property type="component" value="Unassembled WGS sequence"/>
</dbReference>
<evidence type="ECO:0000256" key="2">
    <source>
        <dbReference type="SAM" id="SignalP"/>
    </source>
</evidence>
<gene>
    <name evidence="3" type="ORF">CKY47_16305</name>
</gene>
<feature type="compositionally biased region" description="Polar residues" evidence="1">
    <location>
        <begin position="41"/>
        <end position="57"/>
    </location>
</feature>
<evidence type="ECO:0000313" key="4">
    <source>
        <dbReference type="Proteomes" id="UP001225605"/>
    </source>
</evidence>
<accession>A0ABU0X4I6</accession>
<sequence length="126" mass="12820">MKAITTLALTAAAAAMPVALLAAPAQAAPVDGASTERHASCGTNGPNLDSRNSSGATSGARLRTGSDTGCTSRGSSQPSDGLDYYCYTVGNDGMTWTFLRNTRTGVVGWTRDDLLSDGGSTVHCGF</sequence>
<comment type="caution">
    <text evidence="3">The sequence shown here is derived from an EMBL/GenBank/DDBJ whole genome shotgun (WGS) entry which is preliminary data.</text>
</comment>
<feature type="compositionally biased region" description="Polar residues" evidence="1">
    <location>
        <begin position="65"/>
        <end position="79"/>
    </location>
</feature>
<feature type="region of interest" description="Disordered" evidence="1">
    <location>
        <begin position="26"/>
        <end position="81"/>
    </location>
</feature>
<evidence type="ECO:0000256" key="1">
    <source>
        <dbReference type="SAM" id="MobiDB-lite"/>
    </source>
</evidence>
<name>A0ABU0X4I6_9PSEU</name>
<feature type="signal peptide" evidence="2">
    <location>
        <begin position="1"/>
        <end position="27"/>
    </location>
</feature>
<feature type="chain" id="PRO_5045488397" description="Secreted protein" evidence="2">
    <location>
        <begin position="28"/>
        <end position="126"/>
    </location>
</feature>
<protein>
    <recommendedName>
        <fullName evidence="5">Secreted protein</fullName>
    </recommendedName>
</protein>
<keyword evidence="4" id="KW-1185">Reference proteome</keyword>
<keyword evidence="2" id="KW-0732">Signal</keyword>
<evidence type="ECO:0008006" key="5">
    <source>
        <dbReference type="Google" id="ProtNLM"/>
    </source>
</evidence>
<dbReference type="RefSeq" id="WP_306746705.1">
    <property type="nucleotide sequence ID" value="NZ_NSDM01000006.1"/>
</dbReference>